<accession>A0A2K2CIT1</accession>
<feature type="compositionally biased region" description="Basic residues" evidence="1">
    <location>
        <begin position="87"/>
        <end position="97"/>
    </location>
</feature>
<reference evidence="2" key="2">
    <citation type="submission" date="2017-06" db="EMBL/GenBank/DDBJ databases">
        <title>WGS assembly of Brachypodium distachyon.</title>
        <authorList>
            <consortium name="The International Brachypodium Initiative"/>
            <person name="Lucas S."/>
            <person name="Harmon-Smith M."/>
            <person name="Lail K."/>
            <person name="Tice H."/>
            <person name="Grimwood J."/>
            <person name="Bruce D."/>
            <person name="Barry K."/>
            <person name="Shu S."/>
            <person name="Lindquist E."/>
            <person name="Wang M."/>
            <person name="Pitluck S."/>
            <person name="Vogel J.P."/>
            <person name="Garvin D.F."/>
            <person name="Mockler T.C."/>
            <person name="Schmutz J."/>
            <person name="Rokhsar D."/>
            <person name="Bevan M.W."/>
        </authorList>
    </citation>
    <scope>NUCLEOTIDE SEQUENCE</scope>
    <source>
        <strain evidence="2">Bd21</strain>
    </source>
</reference>
<dbReference type="EMBL" id="CM000884">
    <property type="protein sequence ID" value="PNT61938.1"/>
    <property type="molecule type" value="Genomic_DNA"/>
</dbReference>
<reference evidence="2 3" key="1">
    <citation type="journal article" date="2010" name="Nature">
        <title>Genome sequencing and analysis of the model grass Brachypodium distachyon.</title>
        <authorList>
            <consortium name="International Brachypodium Initiative"/>
        </authorList>
    </citation>
    <scope>NUCLEOTIDE SEQUENCE [LARGE SCALE GENOMIC DNA]</scope>
    <source>
        <strain evidence="2 3">Bd21</strain>
    </source>
</reference>
<protein>
    <submittedName>
        <fullName evidence="2 3">Uncharacterized protein</fullName>
    </submittedName>
</protein>
<dbReference type="Proteomes" id="UP000008810">
    <property type="component" value="Chromosome 5"/>
</dbReference>
<feature type="region of interest" description="Disordered" evidence="1">
    <location>
        <begin position="16"/>
        <end position="59"/>
    </location>
</feature>
<evidence type="ECO:0000313" key="3">
    <source>
        <dbReference type="EnsemblPlants" id="PNT61938"/>
    </source>
</evidence>
<organism evidence="2">
    <name type="scientific">Brachypodium distachyon</name>
    <name type="common">Purple false brome</name>
    <name type="synonym">Trachynia distachya</name>
    <dbReference type="NCBI Taxonomy" id="15368"/>
    <lineage>
        <taxon>Eukaryota</taxon>
        <taxon>Viridiplantae</taxon>
        <taxon>Streptophyta</taxon>
        <taxon>Embryophyta</taxon>
        <taxon>Tracheophyta</taxon>
        <taxon>Spermatophyta</taxon>
        <taxon>Magnoliopsida</taxon>
        <taxon>Liliopsida</taxon>
        <taxon>Poales</taxon>
        <taxon>Poaceae</taxon>
        <taxon>BOP clade</taxon>
        <taxon>Pooideae</taxon>
        <taxon>Stipodae</taxon>
        <taxon>Brachypodieae</taxon>
        <taxon>Brachypodium</taxon>
    </lineage>
</organism>
<proteinExistence type="predicted"/>
<keyword evidence="4" id="KW-1185">Reference proteome</keyword>
<evidence type="ECO:0000256" key="1">
    <source>
        <dbReference type="SAM" id="MobiDB-lite"/>
    </source>
</evidence>
<evidence type="ECO:0000313" key="4">
    <source>
        <dbReference type="Proteomes" id="UP000008810"/>
    </source>
</evidence>
<feature type="region of interest" description="Disordered" evidence="1">
    <location>
        <begin position="73"/>
        <end position="133"/>
    </location>
</feature>
<sequence length="133" mass="15060">PTTHYIPSLSPFPRTRIWTTPARPRRSRPATARHRSRAVLAAAGRPTHFPPQPWRDHRSSRFPALPAVAAPRIVFPRPSRPRTGLPRPRRPPRRLSRRVGSTPNPSHRRSSGSSPFFRWSGGGNAVSRGKFMR</sequence>
<dbReference type="Gramene" id="PNT61938">
    <property type="protein sequence ID" value="PNT61938"/>
    <property type="gene ID" value="BRADI_5g23115v3"/>
</dbReference>
<feature type="compositionally biased region" description="Basic residues" evidence="1">
    <location>
        <begin position="23"/>
        <end position="37"/>
    </location>
</feature>
<feature type="non-terminal residue" evidence="2">
    <location>
        <position position="1"/>
    </location>
</feature>
<reference evidence="3" key="3">
    <citation type="submission" date="2018-08" db="UniProtKB">
        <authorList>
            <consortium name="EnsemblPlants"/>
        </authorList>
    </citation>
    <scope>IDENTIFICATION</scope>
    <source>
        <strain evidence="3">cv. Bd21</strain>
    </source>
</reference>
<dbReference type="EnsemblPlants" id="PNT61938">
    <property type="protein sequence ID" value="PNT61938"/>
    <property type="gene ID" value="BRADI_5g23115v3"/>
</dbReference>
<gene>
    <name evidence="2" type="ORF">BRADI_5g23115v3</name>
</gene>
<name>A0A2K2CIT1_BRADI</name>
<dbReference type="AlphaFoldDB" id="A0A2K2CIT1"/>
<evidence type="ECO:0000313" key="2">
    <source>
        <dbReference type="EMBL" id="PNT61938.1"/>
    </source>
</evidence>
<dbReference type="InParanoid" id="A0A2K2CIT1"/>